<dbReference type="AlphaFoldDB" id="A0A086JFP4"/>
<feature type="region of interest" description="Disordered" evidence="1">
    <location>
        <begin position="55"/>
        <end position="86"/>
    </location>
</feature>
<reference evidence="2 3" key="1">
    <citation type="submission" date="2014-03" db="EMBL/GenBank/DDBJ databases">
        <authorList>
            <person name="Sibley D."/>
            <person name="Venepally P."/>
            <person name="Karamycheva S."/>
            <person name="Hadjithomas M."/>
            <person name="Khan A."/>
            <person name="Brunk B."/>
            <person name="Roos D."/>
            <person name="Caler E."/>
            <person name="Lorenzi H."/>
        </authorList>
    </citation>
    <scope>NUCLEOTIDE SEQUENCE [LARGE SCALE GENOMIC DNA]</scope>
    <source>
        <strain evidence="3">p89</strain>
    </source>
</reference>
<accession>A0A086JFP4</accession>
<feature type="compositionally biased region" description="Polar residues" evidence="1">
    <location>
        <begin position="71"/>
        <end position="80"/>
    </location>
</feature>
<dbReference type="Proteomes" id="UP000028828">
    <property type="component" value="Unassembled WGS sequence"/>
</dbReference>
<organism evidence="2 3">
    <name type="scientific">Toxoplasma gondii p89</name>
    <dbReference type="NCBI Taxonomy" id="943119"/>
    <lineage>
        <taxon>Eukaryota</taxon>
        <taxon>Sar</taxon>
        <taxon>Alveolata</taxon>
        <taxon>Apicomplexa</taxon>
        <taxon>Conoidasida</taxon>
        <taxon>Coccidia</taxon>
        <taxon>Eucoccidiorida</taxon>
        <taxon>Eimeriorina</taxon>
        <taxon>Sarcocystidae</taxon>
        <taxon>Toxoplasma</taxon>
    </lineage>
</organism>
<name>A0A086JFP4_TOXGO</name>
<proteinExistence type="predicted"/>
<dbReference type="VEuPathDB" id="ToxoDB:TGP89_420770"/>
<protein>
    <submittedName>
        <fullName evidence="2">Uncharacterized protein</fullName>
    </submittedName>
</protein>
<comment type="caution">
    <text evidence="2">The sequence shown here is derived from an EMBL/GenBank/DDBJ whole genome shotgun (WGS) entry which is preliminary data.</text>
</comment>
<gene>
    <name evidence="2" type="ORF">TGP89_420770</name>
</gene>
<dbReference type="EMBL" id="AEYI02002006">
    <property type="protein sequence ID" value="KFG30962.1"/>
    <property type="molecule type" value="Genomic_DNA"/>
</dbReference>
<evidence type="ECO:0000313" key="3">
    <source>
        <dbReference type="Proteomes" id="UP000028828"/>
    </source>
</evidence>
<evidence type="ECO:0000313" key="2">
    <source>
        <dbReference type="EMBL" id="KFG30962.1"/>
    </source>
</evidence>
<sequence length="206" mass="22574">MGCNSRGTITAYNEQLYLFRRLHHDDVGKALDFSTAFSHSTGFIYDSPVTSAAALAGSPTGPREGGVPSVVPTSDASAATSKAVDSGNTDGSLFGKTDSIPGDSRGYPPVGSVGFALSNDGSFTDWLKSIEVYHLIEHVLNKDYDCWDFNNKKIEGLLLLKALYHRFLCEKQEIRRRELIPKGTLSNTIQIRDSAHVLQSYHSCWL</sequence>
<dbReference type="OrthoDB" id="333478at2759"/>
<evidence type="ECO:0000256" key="1">
    <source>
        <dbReference type="SAM" id="MobiDB-lite"/>
    </source>
</evidence>